<proteinExistence type="predicted"/>
<protein>
    <submittedName>
        <fullName evidence="1">ATPase, putative</fullName>
    </submittedName>
</protein>
<keyword evidence="2" id="KW-1185">Reference proteome</keyword>
<organism evidence="1 2">
    <name type="scientific">Babesia ovis</name>
    <dbReference type="NCBI Taxonomy" id="5869"/>
    <lineage>
        <taxon>Eukaryota</taxon>
        <taxon>Sar</taxon>
        <taxon>Alveolata</taxon>
        <taxon>Apicomplexa</taxon>
        <taxon>Aconoidasida</taxon>
        <taxon>Piroplasmida</taxon>
        <taxon>Babesiidae</taxon>
        <taxon>Babesia</taxon>
    </lineage>
</organism>
<dbReference type="AlphaFoldDB" id="A0A9W5TA28"/>
<evidence type="ECO:0000313" key="1">
    <source>
        <dbReference type="EMBL" id="GFE52938.1"/>
    </source>
</evidence>
<accession>A0A9W5TA28</accession>
<dbReference type="EMBL" id="BLIY01000003">
    <property type="protein sequence ID" value="GFE52938.1"/>
    <property type="molecule type" value="Genomic_DNA"/>
</dbReference>
<dbReference type="OrthoDB" id="365695at2759"/>
<evidence type="ECO:0000313" key="2">
    <source>
        <dbReference type="Proteomes" id="UP001057455"/>
    </source>
</evidence>
<name>A0A9W5TA28_BABOV</name>
<gene>
    <name evidence="1" type="ORF">BaOVIS_003420</name>
</gene>
<dbReference type="Proteomes" id="UP001057455">
    <property type="component" value="Unassembled WGS sequence"/>
</dbReference>
<comment type="caution">
    <text evidence="1">The sequence shown here is derived from an EMBL/GenBank/DDBJ whole genome shotgun (WGS) entry which is preliminary data.</text>
</comment>
<sequence length="808" mass="91761">MKNNTSADAALDCAARDLDLLDESICDLVVAIGGSVESQQGFHQQQLQRDHGVRGFREHEGSQRLLTFRNIFQELELPIPSFLQVLHLHLRRGAALLKHCPDYLDADASAQANNRASGDVSKERDEIPIVTSLKGVTGLTRESLLDIVEGRNVPIRADLLERMANGSRFASHDVELFCRCYLDPVMDLYEGVLKRVSTFDVYDCIRLRCFFINLDHILSMNGIRHVQVRNEIYGLILKLLRFALRNAWWIRNGAAWLRHKLPFMFEVECEHKIGILRLGELRDTLNAVSLISGQHGMLDVRLFRDVARVLNLKHEENEMWQQLMGELEEDEQNDEYIMFKKVVAGTKEGWSDAIMAALVTIANTVLFETFVTNIGTKALPENIVDASERLELLNSLVELLHEIDFGYTAWAVDTLGTRADATLVKAFRVHGDLLLKGDGISSREPLKRLQWGDGVLVYVRTLHRIKIIFRNIITALVNHIAAPVLKVIGDRRGRQLWSELLYSDDKLYIGPKGEVGNIFRGCNKVVRDSICVELFGRIIEAFAYKVARGGYNSEQTIFNALAIWDSFCNLHLGPADLQSSYHINILFETLEKIKMGIKVNLDEPKECVNDFWKCLISSPETNAKQKVPIDLLHYVMRDVEGQCGPENRTWVGGEIRQRVSLFGNLLFFFRDDSTLQPVGMVDMLDIIGTYSIDTDKQIPMHMSMSESDAELYSCGTTETESFKSTSDTQEGDHSILGWGWGMKLRINGKASSSHLKGSNPGEKSAQTIDLEFMAPEYRDLWLRSLKSLTPPRHNHQKLMWWPKQTIFL</sequence>
<reference evidence="1" key="1">
    <citation type="submission" date="2019-12" db="EMBL/GenBank/DDBJ databases">
        <title>Genome sequence of Babesia ovis.</title>
        <authorList>
            <person name="Yamagishi J."/>
            <person name="Sevinc F."/>
            <person name="Xuan X."/>
        </authorList>
    </citation>
    <scope>NUCLEOTIDE SEQUENCE</scope>
    <source>
        <strain evidence="1">Selcuk</strain>
    </source>
</reference>